<evidence type="ECO:0000313" key="2">
    <source>
        <dbReference type="Proteomes" id="UP000031056"/>
    </source>
</evidence>
<evidence type="ECO:0000313" key="1">
    <source>
        <dbReference type="EMBL" id="KHN69799.1"/>
    </source>
</evidence>
<dbReference type="OrthoDB" id="2191811at2759"/>
<gene>
    <name evidence="1" type="ORF">M896_052090</name>
</gene>
<dbReference type="InParanoid" id="A0A0B2UKR3"/>
<dbReference type="GeneID" id="26261862"/>
<comment type="caution">
    <text evidence="1">The sequence shown here is derived from an EMBL/GenBank/DDBJ whole genome shotgun (WGS) entry which is preliminary data.</text>
</comment>
<name>A0A0B2UKR3_9MICR</name>
<proteinExistence type="predicted"/>
<protein>
    <submittedName>
        <fullName evidence="1">Uncharacterized protein</fullName>
    </submittedName>
</protein>
<dbReference type="Proteomes" id="UP000031056">
    <property type="component" value="Unassembled WGS sequence"/>
</dbReference>
<dbReference type="VEuPathDB" id="MicrosporidiaDB:M896_052090"/>
<dbReference type="HOGENOM" id="CLU_2133498_0_0_1"/>
<reference evidence="1 2" key="1">
    <citation type="journal article" date="2014" name="MBio">
        <title>The Ordospora colligata genome; evolution of extreme reduction in microsporidia and host-to-parasite horizontal gene transfer.</title>
        <authorList>
            <person name="Pombert J.-F."/>
            <person name="Haag K.L."/>
            <person name="Beidas S."/>
            <person name="Ebert D."/>
            <person name="Keeling P.J."/>
        </authorList>
    </citation>
    <scope>NUCLEOTIDE SEQUENCE [LARGE SCALE GENOMIC DNA]</scope>
    <source>
        <strain evidence="1 2">OC4</strain>
    </source>
</reference>
<sequence>MATSTECIDKGQYKVLGMICISKSLYKLRLGTEKPDGIHKVLLQSDSKLSVAYFIDPIDFGAESTILVHERTIPPFLSNTCYTMVHRKKYSVPSALIEKLLYKGKEVLCTKKLSK</sequence>
<organism evidence="1 2">
    <name type="scientific">Ordospora colligata OC4</name>
    <dbReference type="NCBI Taxonomy" id="1354746"/>
    <lineage>
        <taxon>Eukaryota</taxon>
        <taxon>Fungi</taxon>
        <taxon>Fungi incertae sedis</taxon>
        <taxon>Microsporidia</taxon>
        <taxon>Ordosporidae</taxon>
        <taxon>Ordospora</taxon>
    </lineage>
</organism>
<dbReference type="RefSeq" id="XP_014563841.1">
    <property type="nucleotide sequence ID" value="XM_014708355.1"/>
</dbReference>
<dbReference type="AlphaFoldDB" id="A0A0B2UKR3"/>
<keyword evidence="2" id="KW-1185">Reference proteome</keyword>
<dbReference type="EMBL" id="JOKQ01000005">
    <property type="protein sequence ID" value="KHN69799.1"/>
    <property type="molecule type" value="Genomic_DNA"/>
</dbReference>
<accession>A0A0B2UKR3</accession>